<evidence type="ECO:0000256" key="3">
    <source>
        <dbReference type="ARBA" id="ARBA00022842"/>
    </source>
</evidence>
<proteinExistence type="inferred from homology"/>
<evidence type="ECO:0000313" key="6">
    <source>
        <dbReference type="Proteomes" id="UP000722485"/>
    </source>
</evidence>
<evidence type="ECO:0000256" key="2">
    <source>
        <dbReference type="ARBA" id="ARBA00006333"/>
    </source>
</evidence>
<evidence type="ECO:0000256" key="1">
    <source>
        <dbReference type="ARBA" id="ARBA00001946"/>
    </source>
</evidence>
<comment type="similarity">
    <text evidence="2 4">Belongs to the terpene synthase family.</text>
</comment>
<sequence>MKPARLDQDAIIAALKGQTLRVPDLTAFFRGWLPAEIHQSYAAIVPVVDGIIDHMAASHPLIARRKRDDIAKLVSMWYPRAADRDILETLALYAVWLICWDDAVDEGEGDLAEDFEGAERWRGQTLEVVRNALGIDGTDAEKDAEKDADAINAVFRKFGDRYSQTAPVEQRRRLYKEIRFFITSCSVEQKLRLEKRIPDYDSYMDFRLGTVAIATLCSLVEYANQEQLPDAVAAAPQVRELWTQVTIMGTLINDILSLKKELRTDCIINVVTSLLTPEKGLDEVVGELEGKLRHAVDVFDNASRELLELVSNDEQRLYNISKLLKDDGSLEIVL</sequence>
<dbReference type="InterPro" id="IPR008949">
    <property type="entry name" value="Isoprenoid_synthase_dom_sf"/>
</dbReference>
<dbReference type="GO" id="GO:0046872">
    <property type="term" value="F:metal ion binding"/>
    <property type="evidence" value="ECO:0007669"/>
    <property type="project" value="UniProtKB-KW"/>
</dbReference>
<dbReference type="EC" id="4.2.3.-" evidence="4"/>
<keyword evidence="3 4" id="KW-0460">Magnesium</keyword>
<dbReference type="GO" id="GO:0010333">
    <property type="term" value="F:terpene synthase activity"/>
    <property type="evidence" value="ECO:0007669"/>
    <property type="project" value="InterPro"/>
</dbReference>
<dbReference type="SUPFAM" id="SSF48576">
    <property type="entry name" value="Terpenoid synthases"/>
    <property type="match status" value="1"/>
</dbReference>
<keyword evidence="4" id="KW-0479">Metal-binding</keyword>
<dbReference type="Gene3D" id="1.10.600.10">
    <property type="entry name" value="Farnesyl Diphosphate Synthase"/>
    <property type="match status" value="1"/>
</dbReference>
<dbReference type="EMBL" id="JAANBB010000235">
    <property type="protein sequence ID" value="KAF7545875.1"/>
    <property type="molecule type" value="Genomic_DNA"/>
</dbReference>
<keyword evidence="4" id="KW-0456">Lyase</keyword>
<comment type="caution">
    <text evidence="5">The sequence shown here is derived from an EMBL/GenBank/DDBJ whole genome shotgun (WGS) entry which is preliminary data.</text>
</comment>
<evidence type="ECO:0000313" key="5">
    <source>
        <dbReference type="EMBL" id="KAF7545875.1"/>
    </source>
</evidence>
<dbReference type="AlphaFoldDB" id="A0A9P5LEA6"/>
<dbReference type="PANTHER" id="PTHR35201:SF4">
    <property type="entry name" value="BETA-PINACENE SYNTHASE-RELATED"/>
    <property type="match status" value="1"/>
</dbReference>
<dbReference type="Pfam" id="PF19086">
    <property type="entry name" value="Terpene_syn_C_2"/>
    <property type="match status" value="1"/>
</dbReference>
<protein>
    <recommendedName>
        <fullName evidence="4">Terpene synthase</fullName>
        <ecNumber evidence="4">4.2.3.-</ecNumber>
    </recommendedName>
</protein>
<dbReference type="Proteomes" id="UP000722485">
    <property type="component" value="Unassembled WGS sequence"/>
</dbReference>
<accession>A0A9P5LEA6</accession>
<dbReference type="GO" id="GO:0008299">
    <property type="term" value="P:isoprenoid biosynthetic process"/>
    <property type="evidence" value="ECO:0007669"/>
    <property type="project" value="UniProtKB-ARBA"/>
</dbReference>
<evidence type="ECO:0000256" key="4">
    <source>
        <dbReference type="RuleBase" id="RU366034"/>
    </source>
</evidence>
<keyword evidence="6" id="KW-1185">Reference proteome</keyword>
<name>A0A9P5LEA6_9HYPO</name>
<gene>
    <name evidence="5" type="ORF">G7Z17_g8834</name>
</gene>
<dbReference type="PANTHER" id="PTHR35201">
    <property type="entry name" value="TERPENE SYNTHASE"/>
    <property type="match status" value="1"/>
</dbReference>
<dbReference type="InterPro" id="IPR034686">
    <property type="entry name" value="Terpene_cyclase-like_2"/>
</dbReference>
<reference evidence="5" key="1">
    <citation type="submission" date="2020-03" db="EMBL/GenBank/DDBJ databases">
        <title>Draft Genome Sequence of Cylindrodendrum hubeiense.</title>
        <authorList>
            <person name="Buettner E."/>
            <person name="Kellner H."/>
        </authorList>
    </citation>
    <scope>NUCLEOTIDE SEQUENCE</scope>
    <source>
        <strain evidence="5">IHI 201604</strain>
    </source>
</reference>
<comment type="cofactor">
    <cofactor evidence="1 4">
        <name>Mg(2+)</name>
        <dbReference type="ChEBI" id="CHEBI:18420"/>
    </cofactor>
</comment>
<dbReference type="OrthoDB" id="2861623at2759"/>
<organism evidence="5 6">
    <name type="scientific">Cylindrodendrum hubeiense</name>
    <dbReference type="NCBI Taxonomy" id="595255"/>
    <lineage>
        <taxon>Eukaryota</taxon>
        <taxon>Fungi</taxon>
        <taxon>Dikarya</taxon>
        <taxon>Ascomycota</taxon>
        <taxon>Pezizomycotina</taxon>
        <taxon>Sordariomycetes</taxon>
        <taxon>Hypocreomycetidae</taxon>
        <taxon>Hypocreales</taxon>
        <taxon>Nectriaceae</taxon>
        <taxon>Cylindrodendrum</taxon>
    </lineage>
</organism>